<dbReference type="GO" id="GO:0098685">
    <property type="term" value="C:Schaffer collateral - CA1 synapse"/>
    <property type="evidence" value="ECO:0007669"/>
    <property type="project" value="Ensembl"/>
</dbReference>
<dbReference type="PANTHER" id="PTHR24261">
    <property type="entry name" value="PLASMINOGEN-RELATED"/>
    <property type="match status" value="1"/>
</dbReference>
<evidence type="ECO:0000256" key="22">
    <source>
        <dbReference type="PIRNR" id="PIRNR001150"/>
    </source>
</evidence>
<keyword evidence="17 22" id="KW-0797">Tissue remodeling</keyword>
<keyword evidence="13 22" id="KW-0378">Hydrolase</keyword>
<dbReference type="CDD" id="cd00108">
    <property type="entry name" value="KR"/>
    <property type="match status" value="5"/>
</dbReference>
<dbReference type="InterPro" id="IPR038178">
    <property type="entry name" value="Kringle_sf"/>
</dbReference>
<keyword evidence="9 22" id="KW-0645">Protease</keyword>
<dbReference type="FunFam" id="3.50.4.10:FF:000027">
    <property type="entry name" value="Plasminogen"/>
    <property type="match status" value="1"/>
</dbReference>
<dbReference type="GO" id="GO:0004252">
    <property type="term" value="F:serine-type endopeptidase activity"/>
    <property type="evidence" value="ECO:0007669"/>
    <property type="project" value="UniProtKB-UniRule"/>
</dbReference>
<dbReference type="PROSITE" id="PS00135">
    <property type="entry name" value="TRYPSIN_SER"/>
    <property type="match status" value="1"/>
</dbReference>
<feature type="disulfide bond" evidence="25">
    <location>
        <begin position="325"/>
        <end position="348"/>
    </location>
</feature>
<comment type="subunit">
    <text evidence="20">Interacts with CSPG4 and AMOT. Interacts (via the Kringle domains) with HRG; the interaction tethers PLG to the cell surface and enhances its activation. Interacts (via Kringle 4 domain) with ADA; the interaction stimulates PLG activation when in complex with DPP4. Angiostatin: Interacts with ATP5F1A; the interaction inhibits most of the angiogenic effects of angiostatin.</text>
</comment>
<feature type="domain" description="Peptidase S1" evidence="28">
    <location>
        <begin position="573"/>
        <end position="807"/>
    </location>
</feature>
<feature type="domain" description="Kringle" evidence="27">
    <location>
        <begin position="275"/>
        <end position="353"/>
    </location>
</feature>
<dbReference type="InterPro" id="IPR018056">
    <property type="entry name" value="Kringle_CS"/>
</dbReference>
<feature type="domain" description="Kringle" evidence="27">
    <location>
        <begin position="103"/>
        <end position="182"/>
    </location>
</feature>
<feature type="domain" description="Kringle" evidence="27">
    <location>
        <begin position="472"/>
        <end position="552"/>
    </location>
</feature>
<dbReference type="SMART" id="SM00020">
    <property type="entry name" value="Tryp_SPc"/>
    <property type="match status" value="1"/>
</dbReference>
<evidence type="ECO:0000256" key="25">
    <source>
        <dbReference type="PROSITE-ProRule" id="PRU00121"/>
    </source>
</evidence>
<keyword evidence="12" id="KW-0677">Repeat</keyword>
<feature type="disulfide bond" evidence="25">
    <location>
        <begin position="276"/>
        <end position="353"/>
    </location>
</feature>
<feature type="disulfide bond" evidence="25">
    <location>
        <begin position="235"/>
        <end position="258"/>
    </location>
</feature>
<comment type="similarity">
    <text evidence="22">Belongs to the peptidase S1 family. Plasminogen subfamily.</text>
</comment>
<dbReference type="Pfam" id="PF00089">
    <property type="entry name" value="Trypsin"/>
    <property type="match status" value="1"/>
</dbReference>
<dbReference type="InterPro" id="IPR018114">
    <property type="entry name" value="TRYPSIN_HIS"/>
</dbReference>
<comment type="subcellular location">
    <subcellularLocation>
        <location evidence="2 22">Secreted</location>
    </subcellularLocation>
</comment>
<feature type="chain" id="PRO_5025528976" description="Plasminogen" evidence="26">
    <location>
        <begin position="20"/>
        <end position="809"/>
    </location>
</feature>
<gene>
    <name evidence="30" type="primary">PLG</name>
</gene>
<dbReference type="GO" id="GO:0071674">
    <property type="term" value="P:mononuclear cell migration"/>
    <property type="evidence" value="ECO:0007669"/>
    <property type="project" value="Ensembl"/>
</dbReference>
<dbReference type="PROSITE" id="PS50070">
    <property type="entry name" value="KRINGLE_2"/>
    <property type="match status" value="5"/>
</dbReference>
<dbReference type="GO" id="GO:0007596">
    <property type="term" value="P:blood coagulation"/>
    <property type="evidence" value="ECO:0007669"/>
    <property type="project" value="UniProtKB-UniRule"/>
</dbReference>
<dbReference type="PIRSF" id="PIRSF001150">
    <property type="entry name" value="Plasmin"/>
    <property type="match status" value="1"/>
</dbReference>
<keyword evidence="18 25" id="KW-1015">Disulfide bond</keyword>
<evidence type="ECO:0000256" key="15">
    <source>
        <dbReference type="ARBA" id="ARBA00023084"/>
    </source>
</evidence>
<dbReference type="GeneTree" id="ENSGT00940000155208"/>
<keyword evidence="14 22" id="KW-0720">Serine protease</keyword>
<dbReference type="Gene3D" id="2.40.10.10">
    <property type="entry name" value="Trypsin-like serine proteases"/>
    <property type="match status" value="1"/>
</dbReference>
<keyword evidence="10 22" id="KW-0356">Hemostasis</keyword>
<dbReference type="SMART" id="SM00130">
    <property type="entry name" value="KR"/>
    <property type="match status" value="5"/>
</dbReference>
<dbReference type="InterPro" id="IPR003609">
    <property type="entry name" value="Pan_app"/>
</dbReference>
<feature type="domain" description="Kringle" evidence="27">
    <location>
        <begin position="185"/>
        <end position="263"/>
    </location>
</feature>
<dbReference type="Gene3D" id="3.50.4.10">
    <property type="entry name" value="Hepatocyte Growth Factor"/>
    <property type="match status" value="1"/>
</dbReference>
<evidence type="ECO:0000259" key="27">
    <source>
        <dbReference type="PROSITE" id="PS50070"/>
    </source>
</evidence>
<dbReference type="GO" id="GO:0042246">
    <property type="term" value="P:tissue regeneration"/>
    <property type="evidence" value="ECO:0007669"/>
    <property type="project" value="Ensembl"/>
</dbReference>
<dbReference type="Pfam" id="PF00024">
    <property type="entry name" value="PAN_1"/>
    <property type="match status" value="1"/>
</dbReference>
<keyword evidence="19 22" id="KW-0280">Fibrinolysis</keyword>
<dbReference type="CDD" id="cd01099">
    <property type="entry name" value="PAN_AP_HGF"/>
    <property type="match status" value="1"/>
</dbReference>
<dbReference type="Ensembl" id="ENSPMRT00000003265.1">
    <property type="protein sequence ID" value="ENSPMRP00000003047.1"/>
    <property type="gene ID" value="ENSPMRG00000002175.1"/>
</dbReference>
<keyword evidence="8 25" id="KW-0420">Kringle</keyword>
<dbReference type="InterPro" id="IPR043504">
    <property type="entry name" value="Peptidase_S1_PA_chymotrypsin"/>
</dbReference>
<comment type="function">
    <text evidence="21">Plasmin dissolves the fibrin of blood clots and acts as a proteolytic factor in a variety of other processes including embryonic development, tissue remodeling, tumor invasion, and inflammation. In ovulation, weakens the walls of the Graafian follicle. It activates the urokinase-type plasminogen activator, collagenases and several complement zymogens, such as C1, C4 and C5. Cleavage of fibronectin and laminin leads to cell detachment and apoptosis. Also cleaves fibrin, thrombospondin and von Willebrand factor. Its role in tissue remodeling and tumor invasion may be modulated by CSPG4. Binds to cells.</text>
</comment>
<dbReference type="InterPro" id="IPR001254">
    <property type="entry name" value="Trypsin_dom"/>
</dbReference>
<evidence type="ECO:0000256" key="19">
    <source>
        <dbReference type="ARBA" id="ARBA00023281"/>
    </source>
</evidence>
<feature type="active site" description="Charge relay system" evidence="23">
    <location>
        <position position="664"/>
    </location>
</feature>
<evidence type="ECO:0000256" key="3">
    <source>
        <dbReference type="ARBA" id="ARBA00009228"/>
    </source>
</evidence>
<feature type="domain" description="Apple" evidence="29">
    <location>
        <begin position="4"/>
        <end position="99"/>
    </location>
</feature>
<evidence type="ECO:0000256" key="11">
    <source>
        <dbReference type="ARBA" id="ARBA00022729"/>
    </source>
</evidence>
<dbReference type="InterPro" id="IPR009003">
    <property type="entry name" value="Peptidase_S1_PA"/>
</dbReference>
<feature type="active site" description="Charge relay system" evidence="23">
    <location>
        <position position="621"/>
    </location>
</feature>
<evidence type="ECO:0000256" key="16">
    <source>
        <dbReference type="ARBA" id="ARBA00023145"/>
    </source>
</evidence>
<feature type="binding site" evidence="24">
    <location>
        <position position="431"/>
    </location>
    <ligand>
        <name>L-lysine</name>
        <dbReference type="ChEBI" id="CHEBI:32551"/>
    </ligand>
</feature>
<evidence type="ECO:0000256" key="14">
    <source>
        <dbReference type="ARBA" id="ARBA00022825"/>
    </source>
</evidence>
<evidence type="ECO:0000256" key="9">
    <source>
        <dbReference type="ARBA" id="ARBA00022670"/>
    </source>
</evidence>
<evidence type="ECO:0000256" key="24">
    <source>
        <dbReference type="PIRSR" id="PIRSR001150-2"/>
    </source>
</evidence>
<dbReference type="SUPFAM" id="SSF50494">
    <property type="entry name" value="Trypsin-like serine proteases"/>
    <property type="match status" value="1"/>
</dbReference>
<keyword evidence="31" id="KW-1185">Reference proteome</keyword>
<evidence type="ECO:0000256" key="17">
    <source>
        <dbReference type="ARBA" id="ARBA00023148"/>
    </source>
</evidence>
<dbReference type="InterPro" id="IPR033116">
    <property type="entry name" value="TRYPSIN_SER"/>
</dbReference>
<dbReference type="SUPFAM" id="SSF57440">
    <property type="entry name" value="Kringle-like"/>
    <property type="match status" value="5"/>
</dbReference>
<dbReference type="GO" id="GO:0019900">
    <property type="term" value="F:kinase binding"/>
    <property type="evidence" value="ECO:0007669"/>
    <property type="project" value="Ensembl"/>
</dbReference>
<evidence type="ECO:0000256" key="10">
    <source>
        <dbReference type="ARBA" id="ARBA00022696"/>
    </source>
</evidence>
<evidence type="ECO:0000313" key="31">
    <source>
        <dbReference type="Proteomes" id="UP000472272"/>
    </source>
</evidence>
<feature type="binding site" evidence="24">
    <location>
        <position position="444"/>
    </location>
    <ligand>
        <name>L-lysine</name>
        <dbReference type="ChEBI" id="CHEBI:32551"/>
    </ligand>
</feature>
<comment type="activity regulation">
    <text evidence="22">Converted into plasmin by plasminogen activators, both plasminogen and its activator being bound to fibrin.</text>
</comment>
<dbReference type="PROSITE" id="PS00134">
    <property type="entry name" value="TRYPSIN_HIS"/>
    <property type="match status" value="1"/>
</dbReference>
<dbReference type="GO" id="GO:0045445">
    <property type="term" value="P:myoblast differentiation"/>
    <property type="evidence" value="ECO:0007669"/>
    <property type="project" value="Ensembl"/>
</dbReference>
<feature type="active site" description="Charge relay system" evidence="23">
    <location>
        <position position="759"/>
    </location>
</feature>
<evidence type="ECO:0000259" key="29">
    <source>
        <dbReference type="PROSITE" id="PS50948"/>
    </source>
</evidence>
<feature type="binding site" evidence="24">
    <location>
        <position position="173"/>
    </location>
    <ligand>
        <name>L-lysine</name>
        <dbReference type="ChEBI" id="CHEBI:32551"/>
    </ligand>
</feature>
<dbReference type="Gene3D" id="2.40.20.10">
    <property type="entry name" value="Plasminogen Kringle 4"/>
    <property type="match status" value="4"/>
</dbReference>
<dbReference type="AlphaFoldDB" id="A0A670HVD3"/>
<dbReference type="PROSITE" id="PS00021">
    <property type="entry name" value="KRINGLE_1"/>
    <property type="match status" value="5"/>
</dbReference>
<evidence type="ECO:0000256" key="20">
    <source>
        <dbReference type="ARBA" id="ARBA00038571"/>
    </source>
</evidence>
<dbReference type="FunFam" id="2.40.10.10:FF:000003">
    <property type="entry name" value="Transmembrane serine protease 3"/>
    <property type="match status" value="1"/>
</dbReference>
<dbReference type="OMA" id="TKNGVAC"/>
<feature type="domain" description="Kringle" evidence="27">
    <location>
        <begin position="375"/>
        <end position="453"/>
    </location>
</feature>
<dbReference type="FunFam" id="2.40.20.10:FF:000004">
    <property type="entry name" value="Hepatocyte growth factor"/>
    <property type="match status" value="1"/>
</dbReference>
<dbReference type="GO" id="GO:0016485">
    <property type="term" value="P:protein processing"/>
    <property type="evidence" value="ECO:0007669"/>
    <property type="project" value="Ensembl"/>
</dbReference>
<reference evidence="30" key="2">
    <citation type="submission" date="2025-08" db="UniProtKB">
        <authorList>
            <consortium name="Ensembl"/>
        </authorList>
    </citation>
    <scope>IDENTIFICATION</scope>
</reference>
<feature type="binding site" evidence="24">
    <location>
        <position position="159"/>
    </location>
    <ligand>
        <name>L-lysine</name>
        <dbReference type="ChEBI" id="CHEBI:32551"/>
    </ligand>
</feature>
<name>A0A670HVD3_PODMU</name>
<organism evidence="30 31">
    <name type="scientific">Podarcis muralis</name>
    <name type="common">Wall lizard</name>
    <name type="synonym">Lacerta muralis</name>
    <dbReference type="NCBI Taxonomy" id="64176"/>
    <lineage>
        <taxon>Eukaryota</taxon>
        <taxon>Metazoa</taxon>
        <taxon>Chordata</taxon>
        <taxon>Craniata</taxon>
        <taxon>Vertebrata</taxon>
        <taxon>Euteleostomi</taxon>
        <taxon>Lepidosauria</taxon>
        <taxon>Squamata</taxon>
        <taxon>Bifurcata</taxon>
        <taxon>Unidentata</taxon>
        <taxon>Episquamata</taxon>
        <taxon>Laterata</taxon>
        <taxon>Lacertibaenia</taxon>
        <taxon>Lacertidae</taxon>
        <taxon>Podarcis</taxon>
    </lineage>
</organism>
<feature type="binding site" evidence="24">
    <location>
        <position position="137"/>
    </location>
    <ligand>
        <name>L-lysine</name>
        <dbReference type="ChEBI" id="CHEBI:32551"/>
    </ligand>
</feature>
<reference evidence="30" key="3">
    <citation type="submission" date="2025-09" db="UniProtKB">
        <authorList>
            <consortium name="Ensembl"/>
        </authorList>
    </citation>
    <scope>IDENTIFICATION</scope>
</reference>
<dbReference type="SUPFAM" id="SSF57414">
    <property type="entry name" value="Hairpin loop containing domain-like"/>
    <property type="match status" value="1"/>
</dbReference>
<sequence>MKSCKPIFVLLLFLFSVRGDQLDEDYVRTDGAWILGQQSQVYRTLNIEGCAQKCEAETTFTCRSFIFAVKDQQCITLGDNTKTTVVFRRADAILFEKRMYLLECKRGTGQDYRGTESKTQNGVACQRWAATTPHVPRYSPTTNPDSGLEKNYCRNPDNDEKGPWCYTTDPSTRFDYCNIQECEEQCMYCSGENYQGRVSQTESGLECQDWASQEPHAHGYIPSNFPEKNLKSNFCRNPDGEPRPWCFTTSPTKRWEFCNIPRCTTPPPTSGPGRQCLAGRGEDYQGNVAVTVSGIPCQAWAVQEPHKHARTPENYPCKHLEKNYCRNPDGENMPWCYTSDPQKRWEYCDIASCDGAPEATAAAPSVAEQTELVDDCYQGTGTSYRGTMALTISGKKCQAWNAMTPHAHTKTPEALPNADLRKNYCRNPDNDKAPWCYTTDPSTRWEFCNLQKCPDPAQQQQQPQPTLSPNLDCRTGYGKDYHGKIAVTATGKTCQEWRLQTPHKHDFFTPQTHPRSGLEKNYCRNPDGDINGPWCYTTDPSKTWDYCDVPQCPAEEYECGKAKYKPILCFGRIVGGCVSNPHSWPWQISLRVRKRPHIWSFDLHFCGGTLIAPQWVLTATHCLEKSSRPSYYKVTLGAHTERATEPSVQERDVEKIFKGPNRADIALLKLSSPAVINDKVIPACLPPANSMVAGGAECYVTGWGDTKGTGGESILKETGFPVIENKVCNRPEFLNNRVRTTELCAGNIDGGTDSCQGDSGGPLVCAEQGRYILHGVTSWGLGCAQPMKPGVYVRVSQFISWIEKTMREN</sequence>
<keyword evidence="7" id="KW-0597">Phosphoprotein</keyword>
<dbReference type="PRINTS" id="PR00018">
    <property type="entry name" value="KRINGLE"/>
</dbReference>
<dbReference type="GO" id="GO:0099183">
    <property type="term" value="P:trans-synaptic signaling by BDNF, modulating synaptic transmission"/>
    <property type="evidence" value="ECO:0007669"/>
    <property type="project" value="Ensembl"/>
</dbReference>
<evidence type="ECO:0000256" key="21">
    <source>
        <dbReference type="ARBA" id="ARBA00093290"/>
    </source>
</evidence>
<evidence type="ECO:0000256" key="13">
    <source>
        <dbReference type="ARBA" id="ARBA00022801"/>
    </source>
</evidence>
<feature type="disulfide bond" evidence="25">
    <location>
        <begin position="425"/>
        <end position="448"/>
    </location>
</feature>
<evidence type="ECO:0000256" key="26">
    <source>
        <dbReference type="SAM" id="SignalP"/>
    </source>
</evidence>
<dbReference type="PANTHER" id="PTHR24261:SF13">
    <property type="entry name" value="PLASMINOGEN"/>
    <property type="match status" value="1"/>
</dbReference>
<comment type="similarity">
    <text evidence="3">Belongs to the peptidase S1 family. Snake venom subfamily.</text>
</comment>
<dbReference type="GO" id="GO:0048771">
    <property type="term" value="P:tissue remodeling"/>
    <property type="evidence" value="ECO:0007669"/>
    <property type="project" value="UniProtKB-UniRule"/>
</dbReference>
<evidence type="ECO:0000256" key="23">
    <source>
        <dbReference type="PIRSR" id="PIRSR001150-1"/>
    </source>
</evidence>
<dbReference type="Pfam" id="PF00051">
    <property type="entry name" value="Kringle"/>
    <property type="match status" value="5"/>
</dbReference>
<evidence type="ECO:0000259" key="28">
    <source>
        <dbReference type="PROSITE" id="PS50240"/>
    </source>
</evidence>
<dbReference type="GO" id="GO:0042730">
    <property type="term" value="P:fibrinolysis"/>
    <property type="evidence" value="ECO:0007669"/>
    <property type="project" value="UniProtKB-UniRule"/>
</dbReference>
<dbReference type="InterPro" id="IPR000001">
    <property type="entry name" value="Kringle"/>
</dbReference>
<dbReference type="SMART" id="SM00473">
    <property type="entry name" value="PAN_AP"/>
    <property type="match status" value="1"/>
</dbReference>
<evidence type="ECO:0000256" key="4">
    <source>
        <dbReference type="ARBA" id="ARBA00012184"/>
    </source>
</evidence>
<keyword evidence="16" id="KW-0865">Zymogen</keyword>
<protein>
    <recommendedName>
        <fullName evidence="5 22">Plasminogen</fullName>
        <ecNumber evidence="4 22">3.4.21.7</ecNumber>
    </recommendedName>
</protein>
<feature type="disulfide bond" evidence="25">
    <location>
        <begin position="207"/>
        <end position="246"/>
    </location>
</feature>
<evidence type="ECO:0000313" key="30">
    <source>
        <dbReference type="Ensembl" id="ENSPMRP00000003047.1"/>
    </source>
</evidence>
<dbReference type="GO" id="GO:0098978">
    <property type="term" value="C:glutamatergic synapse"/>
    <property type="evidence" value="ECO:0007669"/>
    <property type="project" value="Ensembl"/>
</dbReference>
<feature type="disulfide bond" evidence="25">
    <location>
        <begin position="397"/>
        <end position="436"/>
    </location>
</feature>
<comment type="caution">
    <text evidence="25">Lacks conserved residue(s) required for the propagation of feature annotation.</text>
</comment>
<accession>A0A670HVD3</accession>
<dbReference type="FunFam" id="2.40.20.10:FF:000011">
    <property type="entry name" value="Plasminogen"/>
    <property type="match status" value="1"/>
</dbReference>
<dbReference type="GO" id="GO:0046716">
    <property type="term" value="P:muscle cell cellular homeostasis"/>
    <property type="evidence" value="ECO:0007669"/>
    <property type="project" value="Ensembl"/>
</dbReference>
<dbReference type="GO" id="GO:0005615">
    <property type="term" value="C:extracellular space"/>
    <property type="evidence" value="ECO:0007669"/>
    <property type="project" value="TreeGrafter"/>
</dbReference>
<feature type="disulfide bond" evidence="25">
    <location>
        <begin position="297"/>
        <end position="336"/>
    </location>
</feature>
<dbReference type="Proteomes" id="UP000472272">
    <property type="component" value="Chromosome 3"/>
</dbReference>
<dbReference type="FunFam" id="2.40.20.10:FF:000025">
    <property type="entry name" value="Plasminogen"/>
    <property type="match status" value="1"/>
</dbReference>
<dbReference type="PROSITE" id="PS50948">
    <property type="entry name" value="PAN"/>
    <property type="match status" value="1"/>
</dbReference>
<feature type="disulfide bond" evidence="25">
    <location>
        <begin position="186"/>
        <end position="263"/>
    </location>
</feature>
<evidence type="ECO:0000256" key="8">
    <source>
        <dbReference type="ARBA" id="ARBA00022572"/>
    </source>
</evidence>
<dbReference type="GO" id="GO:0009986">
    <property type="term" value="C:cell surface"/>
    <property type="evidence" value="ECO:0007669"/>
    <property type="project" value="Ensembl"/>
</dbReference>
<keyword evidence="11 26" id="KW-0732">Signal</keyword>
<keyword evidence="15 22" id="KW-0094">Blood coagulation</keyword>
<keyword evidence="6 22" id="KW-0964">Secreted</keyword>
<dbReference type="PRINTS" id="PR00722">
    <property type="entry name" value="CHYMOTRYPSIN"/>
</dbReference>
<evidence type="ECO:0000256" key="6">
    <source>
        <dbReference type="ARBA" id="ARBA00022525"/>
    </source>
</evidence>
<dbReference type="FunFam" id="2.40.20.10:FF:000002">
    <property type="entry name" value="Hepatocyte growth factor"/>
    <property type="match status" value="1"/>
</dbReference>
<feature type="signal peptide" evidence="26">
    <location>
        <begin position="1"/>
        <end position="19"/>
    </location>
</feature>
<comment type="function">
    <text evidence="22">Plasmin dissolves the fibrin of blood clots and acts as a proteolytic factor in a variety of other processes including embryonic development, tissue remodeling, tumor invasion, and inflammation. In ovulation, weakens the walls of the Graafian follicle. It activates the urokinase-type plasminogen activator, collagenases and several complement zymogens, such as C1 and C5. Cleavage of fibronectin and laminin leads to cell detachment and apoptosis. Also cleaves fibrin, thrombospondin and von Willebrand factor. Its role in tissue remodeling and tumor invasion may be modulated by CSPG4. Binds to cells.</text>
</comment>
<dbReference type="GO" id="GO:0035821">
    <property type="term" value="P:modulation of process of another organism"/>
    <property type="evidence" value="ECO:0007669"/>
    <property type="project" value="UniProtKB-ARBA"/>
</dbReference>
<dbReference type="CDD" id="cd00190">
    <property type="entry name" value="Tryp_SPc"/>
    <property type="match status" value="1"/>
</dbReference>
<dbReference type="InterPro" id="IPR023317">
    <property type="entry name" value="Pept_S1A_plasmin"/>
</dbReference>
<reference evidence="30 31" key="1">
    <citation type="journal article" date="2019" name="Proc. Natl. Acad. Sci. U.S.A.">
        <title>Regulatory changes in pterin and carotenoid genes underlie balanced color polymorphisms in the wall lizard.</title>
        <authorList>
            <person name="Andrade P."/>
            <person name="Pinho C."/>
            <person name="Perez I de Lanuza G."/>
            <person name="Afonso S."/>
            <person name="Brejcha J."/>
            <person name="Rubin C.J."/>
            <person name="Wallerman O."/>
            <person name="Pereira P."/>
            <person name="Sabatino S.J."/>
            <person name="Bellati A."/>
            <person name="Pellitteri-Rosa D."/>
            <person name="Bosakova Z."/>
            <person name="Bunikis I."/>
            <person name="Carretero M.A."/>
            <person name="Feiner N."/>
            <person name="Marsik P."/>
            <person name="Pauperio F."/>
            <person name="Salvi D."/>
            <person name="Soler L."/>
            <person name="While G.M."/>
            <person name="Uller T."/>
            <person name="Font E."/>
            <person name="Andersson L."/>
            <person name="Carneiro M."/>
        </authorList>
    </citation>
    <scope>NUCLEOTIDE SEQUENCE</scope>
</reference>
<dbReference type="GO" id="GO:0005102">
    <property type="term" value="F:signaling receptor binding"/>
    <property type="evidence" value="ECO:0007669"/>
    <property type="project" value="TreeGrafter"/>
</dbReference>
<proteinExistence type="inferred from homology"/>
<evidence type="ECO:0000256" key="5">
    <source>
        <dbReference type="ARBA" id="ARBA00020043"/>
    </source>
</evidence>
<evidence type="ECO:0000256" key="1">
    <source>
        <dbReference type="ARBA" id="ARBA00000717"/>
    </source>
</evidence>
<dbReference type="PROSITE" id="PS50240">
    <property type="entry name" value="TRYPSIN_DOM"/>
    <property type="match status" value="1"/>
</dbReference>
<dbReference type="InterPro" id="IPR013806">
    <property type="entry name" value="Kringle-like"/>
</dbReference>
<dbReference type="InterPro" id="IPR001314">
    <property type="entry name" value="Peptidase_S1A"/>
</dbReference>
<evidence type="ECO:0000256" key="2">
    <source>
        <dbReference type="ARBA" id="ARBA00004613"/>
    </source>
</evidence>
<comment type="catalytic activity">
    <reaction evidence="1 22">
        <text>Preferential cleavage: Lys-|-Xaa &gt; Arg-|-Xaa, higher selectivity than trypsin. Converts fibrin into soluble products.</text>
        <dbReference type="EC" id="3.4.21.7"/>
    </reaction>
</comment>
<evidence type="ECO:0000256" key="18">
    <source>
        <dbReference type="ARBA" id="ARBA00023157"/>
    </source>
</evidence>
<dbReference type="EC" id="3.4.21.7" evidence="4 22"/>
<feature type="disulfide bond" evidence="25">
    <location>
        <begin position="376"/>
        <end position="453"/>
    </location>
</feature>
<evidence type="ECO:0000256" key="12">
    <source>
        <dbReference type="ARBA" id="ARBA00022737"/>
    </source>
</evidence>
<dbReference type="InterPro" id="IPR050759">
    <property type="entry name" value="Serine_protease_kringle"/>
</dbReference>
<evidence type="ECO:0000256" key="7">
    <source>
        <dbReference type="ARBA" id="ARBA00022553"/>
    </source>
</evidence>